<comment type="cofactor">
    <cofactor evidence="1">
        <name>FMN</name>
        <dbReference type="ChEBI" id="CHEBI:58210"/>
    </cofactor>
</comment>
<gene>
    <name evidence="8" type="ORF">CDL10_08165</name>
</gene>
<keyword evidence="5" id="KW-0521">NADP</keyword>
<evidence type="ECO:0000256" key="3">
    <source>
        <dbReference type="ARBA" id="ARBA00022630"/>
    </source>
</evidence>
<dbReference type="CDD" id="cd02149">
    <property type="entry name" value="NfsB-like"/>
    <property type="match status" value="1"/>
</dbReference>
<evidence type="ECO:0000313" key="8">
    <source>
        <dbReference type="EMBL" id="PJR04517.1"/>
    </source>
</evidence>
<accession>A0A2M9R6M4</accession>
<proteinExistence type="inferred from homology"/>
<sequence length="210" mass="23996">MSIIEALQWRYAAKRMNGKQVPEDKIKSILEAARLAPTSSGLQPFKIFVITNPKLKERIKPLTFNQPQITECSHLVIFAAWDAYTINRFEEYFSHYEKERELPKGFSDSYKTAVAKQLTSWSIEKQQEHAAKQAYIAASFGMVEAAVLQIDATPMEGFAASDLDKLMKFDQQGLKSVLLLPMGYRDAGNDWQTGLKKVRKHEETIIEYLD</sequence>
<dbReference type="PANTHER" id="PTHR43673">
    <property type="entry name" value="NAD(P)H NITROREDUCTASE YDGI-RELATED"/>
    <property type="match status" value="1"/>
</dbReference>
<organism evidence="8 9">
    <name type="scientific">Avrilella dinanensis</name>
    <dbReference type="NCBI Taxonomy" id="2008672"/>
    <lineage>
        <taxon>Bacteria</taxon>
        <taxon>Pseudomonadati</taxon>
        <taxon>Bacteroidota</taxon>
        <taxon>Flavobacteriia</taxon>
        <taxon>Flavobacteriales</taxon>
        <taxon>Flavobacteriaceae</taxon>
        <taxon>Avrilella</taxon>
    </lineage>
</organism>
<evidence type="ECO:0000256" key="5">
    <source>
        <dbReference type="ARBA" id="ARBA00022857"/>
    </source>
</evidence>
<dbReference type="Pfam" id="PF00881">
    <property type="entry name" value="Nitroreductase"/>
    <property type="match status" value="1"/>
</dbReference>
<evidence type="ECO:0000256" key="4">
    <source>
        <dbReference type="ARBA" id="ARBA00022643"/>
    </source>
</evidence>
<evidence type="ECO:0000259" key="7">
    <source>
        <dbReference type="Pfam" id="PF00881"/>
    </source>
</evidence>
<dbReference type="AlphaFoldDB" id="A0A2M9R6M4"/>
<name>A0A2M9R6M4_9FLAO</name>
<comment type="similarity">
    <text evidence="2">Belongs to the nitroreductase family.</text>
</comment>
<dbReference type="InterPro" id="IPR029479">
    <property type="entry name" value="Nitroreductase"/>
</dbReference>
<feature type="domain" description="Nitroreductase" evidence="7">
    <location>
        <begin position="8"/>
        <end position="184"/>
    </location>
</feature>
<dbReference type="GO" id="GO:0016491">
    <property type="term" value="F:oxidoreductase activity"/>
    <property type="evidence" value="ECO:0007669"/>
    <property type="project" value="UniProtKB-KW"/>
</dbReference>
<dbReference type="InterPro" id="IPR033878">
    <property type="entry name" value="NfsB-like"/>
</dbReference>
<evidence type="ECO:0000256" key="6">
    <source>
        <dbReference type="ARBA" id="ARBA00023002"/>
    </source>
</evidence>
<dbReference type="RefSeq" id="WP_100678076.1">
    <property type="nucleotide sequence ID" value="NZ_NIPO01000001.1"/>
</dbReference>
<dbReference type="SUPFAM" id="SSF55469">
    <property type="entry name" value="FMN-dependent nitroreductase-like"/>
    <property type="match status" value="1"/>
</dbReference>
<comment type="caution">
    <text evidence="8">The sequence shown here is derived from an EMBL/GenBank/DDBJ whole genome shotgun (WGS) entry which is preliminary data.</text>
</comment>
<protein>
    <submittedName>
        <fullName evidence="8">NAD(P)H-dependent oxidoreductase</fullName>
    </submittedName>
</protein>
<keyword evidence="3" id="KW-0285">Flavoprotein</keyword>
<keyword evidence="6" id="KW-0560">Oxidoreductase</keyword>
<dbReference type="InterPro" id="IPR000415">
    <property type="entry name" value="Nitroreductase-like"/>
</dbReference>
<dbReference type="Proteomes" id="UP000231960">
    <property type="component" value="Unassembled WGS sequence"/>
</dbReference>
<keyword evidence="4" id="KW-0288">FMN</keyword>
<dbReference type="OrthoDB" id="9809288at2"/>
<dbReference type="Gene3D" id="3.40.109.10">
    <property type="entry name" value="NADH Oxidase"/>
    <property type="match status" value="1"/>
</dbReference>
<evidence type="ECO:0000256" key="1">
    <source>
        <dbReference type="ARBA" id="ARBA00001917"/>
    </source>
</evidence>
<dbReference type="PANTHER" id="PTHR43673:SF2">
    <property type="entry name" value="NITROREDUCTASE"/>
    <property type="match status" value="1"/>
</dbReference>
<reference evidence="8 9" key="1">
    <citation type="submission" date="2017-06" db="EMBL/GenBank/DDBJ databases">
        <title>Description of Avrilella dinanensis gen. nov. sp. nov.</title>
        <authorList>
            <person name="Leyer C."/>
            <person name="Sassi M."/>
            <person name="Minet J."/>
            <person name="Kayal S."/>
            <person name="Cattoir V."/>
        </authorList>
    </citation>
    <scope>NUCLEOTIDE SEQUENCE [LARGE SCALE GENOMIC DNA]</scope>
    <source>
        <strain evidence="8 9">UR159</strain>
    </source>
</reference>
<evidence type="ECO:0000313" key="9">
    <source>
        <dbReference type="Proteomes" id="UP000231960"/>
    </source>
</evidence>
<keyword evidence="9" id="KW-1185">Reference proteome</keyword>
<dbReference type="EMBL" id="NIPO01000001">
    <property type="protein sequence ID" value="PJR04517.1"/>
    <property type="molecule type" value="Genomic_DNA"/>
</dbReference>
<evidence type="ECO:0000256" key="2">
    <source>
        <dbReference type="ARBA" id="ARBA00007118"/>
    </source>
</evidence>